<protein>
    <submittedName>
        <fullName evidence="1">Uncharacterized protein</fullName>
    </submittedName>
</protein>
<sequence length="906" mass="99485">MRVVDEIQSSWADEVEIDQGALPPPSEVVENGLKIVTEYKYDNDNKKVKIVRSYKIEKRVVSKSIAKRKTWSKFGDSANDKPGPNPATTNVAEDVYMQFITNPKTTTTNKYVAPYLREGGAGRGTGRGMPDARRDDIAAIRISNLSNFAVEADLEDLVKVFGPVQKLYLAKEKSTGHCKGFAYVHFKFRADAAKAIQTLNGHGDYNAETLDKNAWLNWRRYGELVRETPGVRVVHVYDPEDIEAVFRQDDRYPARRSHVAMLHYRLGKPEVYNTGGLLSTVAKGIVLKKMHYFEHEIDISDKSLLGSFQRQPNIDLKDIVGMMVDILMAAIDTVLLLSCLVAASMAMGIPRSSVESAAARRALPALQHEEIHDEFGQYALRYVTAEGTVVSERGRLVPIPGGSGHVLVTEGETSYIGDDGNTYITKYSAGFDGYKMMLLVLCLVGSALAMPTTFPAVPRLEDEMYISAPVIRAYAAPTELAPLKNLEVRIEPIPNEEAVCLIAAAMAAPSSPAETAARRALPALQHEEIHDEYGQYALRYVTAEGTVVSERGRLVPTPDGKYVLVTEGETSFIGDDGKTYVTKYSAEEFTDATSDLEIVKTPIGAITAPFIWIWRMKSSNSLKKRSSPSADLRAKRTICALAAVAFVFAVPQDKPQAAPVQIVKQDSELDVNGYNFDFETSDGTQRQEQGEYKNDTDQQGLSVKGSYKYVAPDGQHVSVTFVADKNGYQPTQHRVEEVRLAYDVHRAPTKLKLSQLHLTTRWLAEERSDDRARHGATWALLDGRLEAVLVSDFVFACLIAAVVAAPPAASPGGASVIRYDNNIGTGDYSFAYEQDDGTKASANGELKNANSENAYIAVKGNYEYVGPDGVSYNVVYTADETGFHPVITQGAGGVVPEEVIKRLSGQ</sequence>
<accession>A0ACC0JXX9</accession>
<gene>
    <name evidence="1" type="ORF">MSG28_007492</name>
</gene>
<keyword evidence="2" id="KW-1185">Reference proteome</keyword>
<evidence type="ECO:0000313" key="2">
    <source>
        <dbReference type="Proteomes" id="UP001064048"/>
    </source>
</evidence>
<comment type="caution">
    <text evidence="1">The sequence shown here is derived from an EMBL/GenBank/DDBJ whole genome shotgun (WGS) entry which is preliminary data.</text>
</comment>
<dbReference type="Proteomes" id="UP001064048">
    <property type="component" value="Chromosome 12"/>
</dbReference>
<organism evidence="1 2">
    <name type="scientific">Choristoneura fumiferana</name>
    <name type="common">Spruce budworm moth</name>
    <name type="synonym">Archips fumiferana</name>
    <dbReference type="NCBI Taxonomy" id="7141"/>
    <lineage>
        <taxon>Eukaryota</taxon>
        <taxon>Metazoa</taxon>
        <taxon>Ecdysozoa</taxon>
        <taxon>Arthropoda</taxon>
        <taxon>Hexapoda</taxon>
        <taxon>Insecta</taxon>
        <taxon>Pterygota</taxon>
        <taxon>Neoptera</taxon>
        <taxon>Endopterygota</taxon>
        <taxon>Lepidoptera</taxon>
        <taxon>Glossata</taxon>
        <taxon>Ditrysia</taxon>
        <taxon>Tortricoidea</taxon>
        <taxon>Tortricidae</taxon>
        <taxon>Tortricinae</taxon>
        <taxon>Choristoneura</taxon>
    </lineage>
</organism>
<dbReference type="EMBL" id="CM046112">
    <property type="protein sequence ID" value="KAI8428845.1"/>
    <property type="molecule type" value="Genomic_DNA"/>
</dbReference>
<reference evidence="1 2" key="1">
    <citation type="journal article" date="2022" name="Genome Biol. Evol.">
        <title>The Spruce Budworm Genome: Reconstructing the Evolutionary History of Antifreeze Proteins.</title>
        <authorList>
            <person name="Beliveau C."/>
            <person name="Gagne P."/>
            <person name="Picq S."/>
            <person name="Vernygora O."/>
            <person name="Keeling C.I."/>
            <person name="Pinkney K."/>
            <person name="Doucet D."/>
            <person name="Wen F."/>
            <person name="Johnston J.S."/>
            <person name="Maaroufi H."/>
            <person name="Boyle B."/>
            <person name="Laroche J."/>
            <person name="Dewar K."/>
            <person name="Juretic N."/>
            <person name="Blackburn G."/>
            <person name="Nisole A."/>
            <person name="Brunet B."/>
            <person name="Brandao M."/>
            <person name="Lumley L."/>
            <person name="Duan J."/>
            <person name="Quan G."/>
            <person name="Lucarotti C.J."/>
            <person name="Roe A.D."/>
            <person name="Sperling F.A.H."/>
            <person name="Levesque R.C."/>
            <person name="Cusson M."/>
        </authorList>
    </citation>
    <scope>NUCLEOTIDE SEQUENCE [LARGE SCALE GENOMIC DNA]</scope>
    <source>
        <strain evidence="1">Glfc:IPQL:Cfum</strain>
    </source>
</reference>
<name>A0ACC0JXX9_CHOFU</name>
<proteinExistence type="predicted"/>
<evidence type="ECO:0000313" key="1">
    <source>
        <dbReference type="EMBL" id="KAI8428845.1"/>
    </source>
</evidence>